<proteinExistence type="inferred from homology"/>
<comment type="similarity">
    <text evidence="8 9">Belongs to the TonB-dependent receptor family.</text>
</comment>
<evidence type="ECO:0000256" key="3">
    <source>
        <dbReference type="ARBA" id="ARBA00022452"/>
    </source>
</evidence>
<evidence type="ECO:0000256" key="8">
    <source>
        <dbReference type="PROSITE-ProRule" id="PRU01360"/>
    </source>
</evidence>
<gene>
    <name evidence="13" type="ORF">DRF58_11225</name>
</gene>
<evidence type="ECO:0000256" key="2">
    <source>
        <dbReference type="ARBA" id="ARBA00022448"/>
    </source>
</evidence>
<keyword evidence="6 8" id="KW-0472">Membrane</keyword>
<evidence type="ECO:0000256" key="5">
    <source>
        <dbReference type="ARBA" id="ARBA00023077"/>
    </source>
</evidence>
<dbReference type="Proteomes" id="UP000256326">
    <property type="component" value="Unassembled WGS sequence"/>
</dbReference>
<comment type="subcellular location">
    <subcellularLocation>
        <location evidence="1 8">Cell outer membrane</location>
        <topology evidence="1 8">Multi-pass membrane protein</topology>
    </subcellularLocation>
</comment>
<dbReference type="InterPro" id="IPR000531">
    <property type="entry name" value="Beta-barrel_TonB"/>
</dbReference>
<keyword evidence="5 9" id="KW-0798">TonB box</keyword>
<protein>
    <recommendedName>
        <fullName evidence="15">TonB-linked SusC/RagA family outer membrane protein</fullName>
    </recommendedName>
</protein>
<keyword evidence="2 8" id="KW-0813">Transport</keyword>
<feature type="signal peptide" evidence="10">
    <location>
        <begin position="1"/>
        <end position="28"/>
    </location>
</feature>
<dbReference type="PROSITE" id="PS52016">
    <property type="entry name" value="TONB_DEPENDENT_REC_3"/>
    <property type="match status" value="1"/>
</dbReference>
<keyword evidence="10" id="KW-0732">Signal</keyword>
<keyword evidence="14" id="KW-1185">Reference proteome</keyword>
<dbReference type="NCBIfam" id="TIGR04057">
    <property type="entry name" value="SusC_RagA_signa"/>
    <property type="match status" value="1"/>
</dbReference>
<dbReference type="Pfam" id="PF07715">
    <property type="entry name" value="Plug"/>
    <property type="match status" value="1"/>
</dbReference>
<evidence type="ECO:0008006" key="15">
    <source>
        <dbReference type="Google" id="ProtNLM"/>
    </source>
</evidence>
<evidence type="ECO:0000256" key="10">
    <source>
        <dbReference type="SAM" id="SignalP"/>
    </source>
</evidence>
<sequence length="970" mass="107854">MNLFHLSKTNRAALFFAMTLLPTGLVYAQSKRDTVQKEKQIEEVVMIGYGKQKKADLTSAISTLNPKEVLKAPGGVASALQGTVAGVNVSGGKIRIRGTASITGSTDPLWVVDGIIGGVIPNDDEIESIQVLKDAASSAIYGVRGSNGVILVTTKKGKKGAMQMNFNTYYGISELSKKIDMMNAYDYSLYVNELYYNSSSPADIANGTWNKIVPTNAAKPSQPLANTNWFDKYFTKTAFKKYNFSVNGGGDWGDYRFGVSHEDSDNSLDTYKFNTNNIFGNVQATKDKFTFGGRINLSFNNTDQKTGASLMNTLMLPSNLPVYNPDGSYYITGINGLDGNDLSNQVWFLKNQQARNRSTSTLANAYVEYKILDWLKFKSSYTYQNDSYVNEERIPQYDLGASRQNYNYQTRTRGGGNHQIWENLLSYDKSFGKHNFSGTVGTISETFFTSSTTNTGQSQEINYFAPEILYPNNQTIRGDKYESAFYSYLGRLMYNYDSKYLFTANFRADQTSKFAPGKRWGYFPSFSIGWNVTRESFMQSTSNWLNNWKIRATLGWIGSAGAVGNYDYQSVVQINNRYYTFGSGQTSPNAAASNVPAPLPESIANKELTWETTKDMGLGTDIDLFNNKLSINIDYYNRQVSNMIVGIQPPGSAGTPNIINMNVGDMTNKGLEVAATYRPQIGNVKFSISPNFSTYSNMVTSLGIAKALAGGNINTGANVTKTVVGMPVAQFWGYQTNGIFKTDAEAKASGQQGASAGDLRYVDRNGDGKITEEDKTYLGSPLPKWSAGINITLEYKGFDFSILGQGDFGNKIYNNWKSQLMGGYAAKNQLQDMNNRFRATDITFTTYGGETVFLPANTNTNIPRAILNDPNNNHINASDYFIEDGSYFRINRITLGYTLKKDLTEKLFVQNLRFYAGVRNPFTFTNYSMFDPQVPNSGSTLDRGVDGTVYYSTNTYWSPREYFWGLQLTF</sequence>
<feature type="chain" id="PRO_5017639339" description="TonB-linked SusC/RagA family outer membrane protein" evidence="10">
    <location>
        <begin position="29"/>
        <end position="970"/>
    </location>
</feature>
<keyword evidence="4 8" id="KW-0812">Transmembrane</keyword>
<accession>A0A3D9CWD9</accession>
<dbReference type="RefSeq" id="WP_116035501.1">
    <property type="nucleotide sequence ID" value="NZ_JBHLVV010000122.1"/>
</dbReference>
<dbReference type="SUPFAM" id="SSF56935">
    <property type="entry name" value="Porins"/>
    <property type="match status" value="1"/>
</dbReference>
<dbReference type="InterPro" id="IPR012910">
    <property type="entry name" value="Plug_dom"/>
</dbReference>
<dbReference type="OrthoDB" id="9768177at2"/>
<evidence type="ECO:0000256" key="4">
    <source>
        <dbReference type="ARBA" id="ARBA00022692"/>
    </source>
</evidence>
<reference evidence="13 14" key="1">
    <citation type="journal article" date="2006" name="Int. J. Syst. Evol. Microbiol.">
        <title>Chryseobacterium hispanicum sp. nov., isolated from the drinking water distribution system of Sevilla, Spain.</title>
        <authorList>
            <person name="Gallego V."/>
            <person name="Garcia M.T."/>
            <person name="Ventosa A."/>
        </authorList>
    </citation>
    <scope>NUCLEOTIDE SEQUENCE [LARGE SCALE GENOMIC DNA]</scope>
    <source>
        <strain evidence="13 14">KCTC 22104</strain>
    </source>
</reference>
<evidence type="ECO:0000256" key="7">
    <source>
        <dbReference type="ARBA" id="ARBA00023237"/>
    </source>
</evidence>
<evidence type="ECO:0000256" key="1">
    <source>
        <dbReference type="ARBA" id="ARBA00004571"/>
    </source>
</evidence>
<evidence type="ECO:0000259" key="11">
    <source>
        <dbReference type="Pfam" id="PF00593"/>
    </source>
</evidence>
<dbReference type="InterPro" id="IPR036942">
    <property type="entry name" value="Beta-barrel_TonB_sf"/>
</dbReference>
<comment type="caution">
    <text evidence="13">The sequence shown here is derived from an EMBL/GenBank/DDBJ whole genome shotgun (WGS) entry which is preliminary data.</text>
</comment>
<dbReference type="Gene3D" id="2.170.130.10">
    <property type="entry name" value="TonB-dependent receptor, plug domain"/>
    <property type="match status" value="1"/>
</dbReference>
<dbReference type="GO" id="GO:0009279">
    <property type="term" value="C:cell outer membrane"/>
    <property type="evidence" value="ECO:0007669"/>
    <property type="project" value="UniProtKB-SubCell"/>
</dbReference>
<keyword evidence="3 8" id="KW-1134">Transmembrane beta strand</keyword>
<dbReference type="EMBL" id="QNUG01000022">
    <property type="protein sequence ID" value="REC69958.1"/>
    <property type="molecule type" value="Genomic_DNA"/>
</dbReference>
<dbReference type="InterPro" id="IPR023997">
    <property type="entry name" value="TonB-dep_OMP_SusC/RagA_CS"/>
</dbReference>
<evidence type="ECO:0000313" key="14">
    <source>
        <dbReference type="Proteomes" id="UP000256326"/>
    </source>
</evidence>
<dbReference type="Gene3D" id="2.40.170.20">
    <property type="entry name" value="TonB-dependent receptor, beta-barrel domain"/>
    <property type="match status" value="1"/>
</dbReference>
<feature type="domain" description="TonB-dependent receptor plug" evidence="12">
    <location>
        <begin position="54"/>
        <end position="149"/>
    </location>
</feature>
<dbReference type="InterPro" id="IPR023996">
    <property type="entry name" value="TonB-dep_OMP_SusC/RagA"/>
</dbReference>
<name>A0A3D9CWD9_9FLAO</name>
<dbReference type="NCBIfam" id="TIGR04056">
    <property type="entry name" value="OMP_RagA_SusC"/>
    <property type="match status" value="1"/>
</dbReference>
<evidence type="ECO:0000313" key="13">
    <source>
        <dbReference type="EMBL" id="REC69958.1"/>
    </source>
</evidence>
<dbReference type="Pfam" id="PF00593">
    <property type="entry name" value="TonB_dep_Rec_b-barrel"/>
    <property type="match status" value="1"/>
</dbReference>
<organism evidence="13 14">
    <name type="scientific">Epilithonimonas hispanica</name>
    <dbReference type="NCBI Taxonomy" id="358687"/>
    <lineage>
        <taxon>Bacteria</taxon>
        <taxon>Pseudomonadati</taxon>
        <taxon>Bacteroidota</taxon>
        <taxon>Flavobacteriia</taxon>
        <taxon>Flavobacteriales</taxon>
        <taxon>Weeksellaceae</taxon>
        <taxon>Chryseobacterium group</taxon>
        <taxon>Epilithonimonas</taxon>
    </lineage>
</organism>
<evidence type="ECO:0000256" key="6">
    <source>
        <dbReference type="ARBA" id="ARBA00023136"/>
    </source>
</evidence>
<feature type="domain" description="TonB-dependent receptor-like beta-barrel" evidence="11">
    <location>
        <begin position="331"/>
        <end position="795"/>
    </location>
</feature>
<evidence type="ECO:0000256" key="9">
    <source>
        <dbReference type="RuleBase" id="RU003357"/>
    </source>
</evidence>
<evidence type="ECO:0000259" key="12">
    <source>
        <dbReference type="Pfam" id="PF07715"/>
    </source>
</evidence>
<keyword evidence="7 8" id="KW-0998">Cell outer membrane</keyword>
<dbReference type="AlphaFoldDB" id="A0A3D9CWD9"/>
<dbReference type="InterPro" id="IPR039426">
    <property type="entry name" value="TonB-dep_rcpt-like"/>
</dbReference>
<dbReference type="InterPro" id="IPR037066">
    <property type="entry name" value="Plug_dom_sf"/>
</dbReference>